<dbReference type="InterPro" id="IPR036249">
    <property type="entry name" value="Thioredoxin-like_sf"/>
</dbReference>
<feature type="non-terminal residue" evidence="9">
    <location>
        <position position="1"/>
    </location>
</feature>
<dbReference type="PANTHER" id="PTHR43004:SF19">
    <property type="entry name" value="BINDING MONOOXYGENASE, PUTATIVE (JCVI)-RELATED"/>
    <property type="match status" value="1"/>
</dbReference>
<dbReference type="SUPFAM" id="SSF51905">
    <property type="entry name" value="FAD/NAD(P)-binding domain"/>
    <property type="match status" value="1"/>
</dbReference>
<evidence type="ECO:0008006" key="11">
    <source>
        <dbReference type="Google" id="ProtNLM"/>
    </source>
</evidence>
<dbReference type="InterPro" id="IPR036188">
    <property type="entry name" value="FAD/NAD-bd_sf"/>
</dbReference>
<evidence type="ECO:0000313" key="10">
    <source>
        <dbReference type="Proteomes" id="UP000242381"/>
    </source>
</evidence>
<dbReference type="Pfam" id="PF07976">
    <property type="entry name" value="Phe_hydrox_dim"/>
    <property type="match status" value="1"/>
</dbReference>
<dbReference type="InterPro" id="IPR012941">
    <property type="entry name" value="Phe_hydrox_C_dim_dom"/>
</dbReference>
<protein>
    <recommendedName>
        <fullName evidence="11">FAD/NAD(P)-binding domain-containing protein</fullName>
    </recommendedName>
</protein>
<dbReference type="InterPro" id="IPR050641">
    <property type="entry name" value="RIFMO-like"/>
</dbReference>
<feature type="region of interest" description="Disordered" evidence="6">
    <location>
        <begin position="360"/>
        <end position="387"/>
    </location>
</feature>
<dbReference type="OMA" id="IAYNANE"/>
<dbReference type="Proteomes" id="UP000242381">
    <property type="component" value="Unassembled WGS sequence"/>
</dbReference>
<dbReference type="EMBL" id="KV921295">
    <property type="protein sequence ID" value="ORE20373.1"/>
    <property type="molecule type" value="Genomic_DNA"/>
</dbReference>
<evidence type="ECO:0000256" key="6">
    <source>
        <dbReference type="SAM" id="MobiDB-lite"/>
    </source>
</evidence>
<dbReference type="GO" id="GO:0016709">
    <property type="term" value="F:oxidoreductase activity, acting on paired donors, with incorporation or reduction of molecular oxygen, NAD(P)H as one donor, and incorporation of one atom of oxygen"/>
    <property type="evidence" value="ECO:0007669"/>
    <property type="project" value="UniProtKB-ARBA"/>
</dbReference>
<name>A0A1X0S7U4_RHIZD</name>
<evidence type="ECO:0000313" key="9">
    <source>
        <dbReference type="EMBL" id="ORE20373.1"/>
    </source>
</evidence>
<dbReference type="AlphaFoldDB" id="A0A1X0S7U4"/>
<dbReference type="GO" id="GO:0071949">
    <property type="term" value="F:FAD binding"/>
    <property type="evidence" value="ECO:0007669"/>
    <property type="project" value="InterPro"/>
</dbReference>
<evidence type="ECO:0000256" key="4">
    <source>
        <dbReference type="ARBA" id="ARBA00022827"/>
    </source>
</evidence>
<dbReference type="Gene3D" id="3.50.50.60">
    <property type="entry name" value="FAD/NAD(P)-binding domain"/>
    <property type="match status" value="1"/>
</dbReference>
<organism evidence="9 10">
    <name type="scientific">Rhizopus microsporus</name>
    <dbReference type="NCBI Taxonomy" id="58291"/>
    <lineage>
        <taxon>Eukaryota</taxon>
        <taxon>Fungi</taxon>
        <taxon>Fungi incertae sedis</taxon>
        <taxon>Mucoromycota</taxon>
        <taxon>Mucoromycotina</taxon>
        <taxon>Mucoromycetes</taxon>
        <taxon>Mucorales</taxon>
        <taxon>Mucorineae</taxon>
        <taxon>Rhizopodaceae</taxon>
        <taxon>Rhizopus</taxon>
    </lineage>
</organism>
<feature type="domain" description="FAD-binding" evidence="7">
    <location>
        <begin position="2"/>
        <end position="112"/>
    </location>
</feature>
<dbReference type="InterPro" id="IPR038220">
    <property type="entry name" value="PHOX_C_sf"/>
</dbReference>
<evidence type="ECO:0000259" key="7">
    <source>
        <dbReference type="Pfam" id="PF01494"/>
    </source>
</evidence>
<dbReference type="VEuPathDB" id="FungiDB:BCV72DRAFT_300666"/>
<feature type="domain" description="Phenol hydroxylase-like C-terminal dimerisation" evidence="8">
    <location>
        <begin position="430"/>
        <end position="601"/>
    </location>
</feature>
<keyword evidence="4" id="KW-0274">FAD</keyword>
<evidence type="ECO:0000259" key="8">
    <source>
        <dbReference type="Pfam" id="PF07976"/>
    </source>
</evidence>
<keyword evidence="3" id="KW-0285">Flavoprotein</keyword>
<dbReference type="InterPro" id="IPR002938">
    <property type="entry name" value="FAD-bd"/>
</dbReference>
<comment type="cofactor">
    <cofactor evidence="1">
        <name>FAD</name>
        <dbReference type="ChEBI" id="CHEBI:57692"/>
    </cofactor>
</comment>
<dbReference type="PANTHER" id="PTHR43004">
    <property type="entry name" value="TRK SYSTEM POTASSIUM UPTAKE PROTEIN"/>
    <property type="match status" value="1"/>
</dbReference>
<evidence type="ECO:0000256" key="1">
    <source>
        <dbReference type="ARBA" id="ARBA00001974"/>
    </source>
</evidence>
<evidence type="ECO:0000256" key="2">
    <source>
        <dbReference type="ARBA" id="ARBA00007801"/>
    </source>
</evidence>
<keyword evidence="5" id="KW-0560">Oxidoreductase</keyword>
<dbReference type="Gene3D" id="3.40.30.20">
    <property type="match status" value="1"/>
</dbReference>
<evidence type="ECO:0000256" key="5">
    <source>
        <dbReference type="ARBA" id="ARBA00023002"/>
    </source>
</evidence>
<gene>
    <name evidence="9" type="ORF">BCV71DRAFT_156483</name>
</gene>
<comment type="similarity">
    <text evidence="2">Belongs to the PheA/TfdB FAD monooxygenase family.</text>
</comment>
<feature type="compositionally biased region" description="Polar residues" evidence="6">
    <location>
        <begin position="365"/>
        <end position="375"/>
    </location>
</feature>
<dbReference type="Pfam" id="PF01494">
    <property type="entry name" value="FAD_binding_3"/>
    <property type="match status" value="1"/>
</dbReference>
<accession>A0A1X0S7U4</accession>
<reference evidence="9 10" key="1">
    <citation type="journal article" date="2016" name="Proc. Natl. Acad. Sci. U.S.A.">
        <title>Lipid metabolic changes in an early divergent fungus govern the establishment of a mutualistic symbiosis with endobacteria.</title>
        <authorList>
            <person name="Lastovetsky O.A."/>
            <person name="Gaspar M.L."/>
            <person name="Mondo S.J."/>
            <person name="LaButti K.M."/>
            <person name="Sandor L."/>
            <person name="Grigoriev I.V."/>
            <person name="Henry S.A."/>
            <person name="Pawlowska T.E."/>
        </authorList>
    </citation>
    <scope>NUCLEOTIDE SEQUENCE [LARGE SCALE GENOMIC DNA]</scope>
    <source>
        <strain evidence="9 10">ATCC 11559</strain>
    </source>
</reference>
<dbReference type="SUPFAM" id="SSF52833">
    <property type="entry name" value="Thioredoxin-like"/>
    <property type="match status" value="1"/>
</dbReference>
<feature type="non-terminal residue" evidence="9">
    <location>
        <position position="614"/>
    </location>
</feature>
<sequence>QTDVFIIGSGISGLYAAILLSKIGLSIQMIDNNKTQSPSGLLIFSPRSLQLLKQINLLDAITAKGMKHWRLDIYEHNVLVDSIQLWDNDVTGYNYCLSCEQSIVCDILRHHVSLDVIKECITKIEDQDGFKRIELSHGQCWKSQFVLVENDGANLVRQTLGNICIIIKIKISNFPSIRQISVIKKNQESVVIVGHQDTLYITFEHKPSWSKVSIDDEIPVALALGHIKYMMDPFQVEFGRVKSYTKWKGLVFRQCASTALLDTVNQETQLKSAEYIQTSMVWMERMLSMSPLREIRYQLDRLKRCFVGDTPYASNLINCHHQEISSTFEFTIGAGCLAPNGKLKPYSLVQLLLLTNTKPTKPTTAQLKPSSSTSMEHSRGRSSSMNNSNLSNLFNIFQKGHKKQISTSSNKMTVVTERRSSERWKSIRPNYLQLLDCIQSTSQFTLLVFCGSLSTFESSPLSKVTQQISSPISFLYHYTPDMMHNSSSPTTRWSASSIPSFYQRRSTDTTREPDLFSIMFISNSTKQEANQYLTQTPPSVVHSTWPFGLDKIYLDHDQQCYKTYEIKQPEIIVIRPDGYIGTRVDSYDQLCLYFDSFLTSPNEHSAAAVVAASY</sequence>
<proteinExistence type="inferred from homology"/>
<evidence type="ECO:0000256" key="3">
    <source>
        <dbReference type="ARBA" id="ARBA00022630"/>
    </source>
</evidence>